<dbReference type="Proteomes" id="UP000326453">
    <property type="component" value="Chromosome 1"/>
</dbReference>
<dbReference type="PANTHER" id="PTHR35894">
    <property type="entry name" value="GENERAL SECRETION PATHWAY PROTEIN A-RELATED"/>
    <property type="match status" value="1"/>
</dbReference>
<dbReference type="PANTHER" id="PTHR35894:SF1">
    <property type="entry name" value="PHOSPHORIBULOKINASE _ URIDINE KINASE FAMILY"/>
    <property type="match status" value="1"/>
</dbReference>
<dbReference type="InterPro" id="IPR052026">
    <property type="entry name" value="ExeA_AAA_ATPase_DNA-bind"/>
</dbReference>
<feature type="compositionally biased region" description="Basic residues" evidence="1">
    <location>
        <begin position="350"/>
        <end position="359"/>
    </location>
</feature>
<dbReference type="KEGG" id="ppan:ESD82_19580"/>
<dbReference type="Pfam" id="PF05621">
    <property type="entry name" value="TniB"/>
    <property type="match status" value="1"/>
</dbReference>
<gene>
    <name evidence="2" type="ORF">ESD82_19580</name>
</gene>
<dbReference type="AlphaFoldDB" id="A0AAE6NX57"/>
<dbReference type="EMBL" id="CP044426">
    <property type="protein sequence ID" value="QFG38241.1"/>
    <property type="molecule type" value="Genomic_DNA"/>
</dbReference>
<feature type="region of interest" description="Disordered" evidence="1">
    <location>
        <begin position="1"/>
        <end position="35"/>
    </location>
</feature>
<evidence type="ECO:0000313" key="2">
    <source>
        <dbReference type="EMBL" id="QFG38241.1"/>
    </source>
</evidence>
<dbReference type="InterPro" id="IPR008868">
    <property type="entry name" value="TniB"/>
</dbReference>
<dbReference type="SUPFAM" id="SSF52540">
    <property type="entry name" value="P-loop containing nucleoside triphosphate hydrolases"/>
    <property type="match status" value="1"/>
</dbReference>
<reference evidence="2 3" key="1">
    <citation type="submission" date="2019-01" db="EMBL/GenBank/DDBJ databases">
        <title>Complete Genome Sequence and Annotation of the Paracoccus pantotrophus type strain DSM 2944.</title>
        <authorList>
            <person name="Bockwoldt J.A."/>
            <person name="Zimmermann M."/>
            <person name="Tiso T."/>
            <person name="Blank L.M."/>
        </authorList>
    </citation>
    <scope>NUCLEOTIDE SEQUENCE [LARGE SCALE GENOMIC DNA]</scope>
    <source>
        <strain evidence="2 3">DSM 2944</strain>
    </source>
</reference>
<dbReference type="InterPro" id="IPR027417">
    <property type="entry name" value="P-loop_NTPase"/>
</dbReference>
<evidence type="ECO:0000256" key="1">
    <source>
        <dbReference type="SAM" id="MobiDB-lite"/>
    </source>
</evidence>
<feature type="region of interest" description="Disordered" evidence="1">
    <location>
        <begin position="330"/>
        <end position="359"/>
    </location>
</feature>
<protein>
    <submittedName>
        <fullName evidence="2">AAA family ATPase</fullName>
    </submittedName>
</protein>
<name>A0AAE6NX57_PARPN</name>
<proteinExistence type="predicted"/>
<sequence>MMPMHRPHRRTLLRMTRRRRARAGGSKMTSEHHTPPDQVARIAVSLRKHFVAHPGYETVRLLFREIMDKRQAELDLGLSAEGRGIAVIGESGSGKTTAIQRILRRIDAADAESGEFRWISIRVPTPATQKDLARAILHALAFQIQSNTTASRMWELVNFHLHLRKCWLIHLDEGQELGGRGSEVEKAGVINALKSLMQIPDWPTNLVVSGTPELHDLLTQDPQLSRRFFITRFLPVTEFDACDDVAELVARYAGLADLPLAPDLADMEFVPRLLHAGREQFGIVVELIIGAITRALADGTPALGGKDFARFYAERTGEVAGRNPFLVPDFRSLNTGRSPMEPDPPTGPKGRSRKPRGRR</sequence>
<organism evidence="2 3">
    <name type="scientific">Paracoccus pantotrophus</name>
    <name type="common">Thiosphaera pantotropha</name>
    <dbReference type="NCBI Taxonomy" id="82367"/>
    <lineage>
        <taxon>Bacteria</taxon>
        <taxon>Pseudomonadati</taxon>
        <taxon>Pseudomonadota</taxon>
        <taxon>Alphaproteobacteria</taxon>
        <taxon>Rhodobacterales</taxon>
        <taxon>Paracoccaceae</taxon>
        <taxon>Paracoccus</taxon>
    </lineage>
</organism>
<accession>A0AAE6NX57</accession>
<feature type="compositionally biased region" description="Basic residues" evidence="1">
    <location>
        <begin position="1"/>
        <end position="22"/>
    </location>
</feature>
<dbReference type="Gene3D" id="3.40.50.300">
    <property type="entry name" value="P-loop containing nucleotide triphosphate hydrolases"/>
    <property type="match status" value="1"/>
</dbReference>
<evidence type="ECO:0000313" key="3">
    <source>
        <dbReference type="Proteomes" id="UP000326453"/>
    </source>
</evidence>